<accession>A0ABR6NK38</accession>
<organism evidence="1 2">
    <name type="scientific">Sphingobium lignivorans</name>
    <dbReference type="NCBI Taxonomy" id="2735886"/>
    <lineage>
        <taxon>Bacteria</taxon>
        <taxon>Pseudomonadati</taxon>
        <taxon>Pseudomonadota</taxon>
        <taxon>Alphaproteobacteria</taxon>
        <taxon>Sphingomonadales</taxon>
        <taxon>Sphingomonadaceae</taxon>
        <taxon>Sphingobium</taxon>
    </lineage>
</organism>
<evidence type="ECO:0000313" key="2">
    <source>
        <dbReference type="Proteomes" id="UP001138540"/>
    </source>
</evidence>
<keyword evidence="2" id="KW-1185">Reference proteome</keyword>
<gene>
    <name evidence="1" type="ORF">HNP60_002996</name>
</gene>
<sequence>MNIDLAELRHVMGSHVHRPTIAKEHDIRNAMLAQEPVDEQGPAPAGAAVICRVSRPVGTIAAVQIDAEDPALKIAKPFGQTPEEAAGRALQKQEIPVRYGLVLHLVPTSCANARLAHPTNRRD</sequence>
<dbReference type="Proteomes" id="UP001138540">
    <property type="component" value="Unassembled WGS sequence"/>
</dbReference>
<dbReference type="EMBL" id="JACHKA010000001">
    <property type="protein sequence ID" value="MBB5987022.1"/>
    <property type="molecule type" value="Genomic_DNA"/>
</dbReference>
<name>A0ABR6NK38_9SPHN</name>
<proteinExistence type="predicted"/>
<protein>
    <submittedName>
        <fullName evidence="1">Uncharacterized protein</fullName>
    </submittedName>
</protein>
<comment type="caution">
    <text evidence="1">The sequence shown here is derived from an EMBL/GenBank/DDBJ whole genome shotgun (WGS) entry which is preliminary data.</text>
</comment>
<evidence type="ECO:0000313" key="1">
    <source>
        <dbReference type="EMBL" id="MBB5987022.1"/>
    </source>
</evidence>
<dbReference type="RefSeq" id="WP_260394925.1">
    <property type="nucleotide sequence ID" value="NZ_JACHKA010000001.1"/>
</dbReference>
<reference evidence="1 2" key="1">
    <citation type="submission" date="2020-08" db="EMBL/GenBank/DDBJ databases">
        <title>Exploring microbial biodiversity for novel pathways involved in the catabolism of aromatic compounds derived from lignin.</title>
        <authorList>
            <person name="Elkins J."/>
        </authorList>
    </citation>
    <scope>NUCLEOTIDE SEQUENCE [LARGE SCALE GENOMIC DNA]</scope>
    <source>
        <strain evidence="1 2">B1D3A</strain>
    </source>
</reference>